<dbReference type="KEGG" id="sera:Ser39006_008030"/>
<keyword evidence="5 8" id="KW-0812">Transmembrane</keyword>
<reference evidence="10 13" key="3">
    <citation type="submission" date="2017-11" db="EMBL/GenBank/DDBJ databases">
        <title>Complete genome sequence of Serratia sp. ATCC 39006 LacA.</title>
        <authorList>
            <person name="Hampton H.G."/>
            <person name="Jackson S.A."/>
            <person name="Jauregui R."/>
            <person name="Poulter G.T.M."/>
            <person name="Salmond G.P.C."/>
            <person name="Fineran P.C."/>
        </authorList>
    </citation>
    <scope>NUCLEOTIDE SEQUENCE [LARGE SCALE GENOMIC DNA]</scope>
    <source>
        <strain evidence="10 13">ATCC 39006</strain>
    </source>
</reference>
<evidence type="ECO:0000313" key="12">
    <source>
        <dbReference type="Proteomes" id="UP000017700"/>
    </source>
</evidence>
<keyword evidence="3" id="KW-1003">Cell membrane</keyword>
<evidence type="ECO:0000256" key="2">
    <source>
        <dbReference type="ARBA" id="ARBA00022448"/>
    </source>
</evidence>
<dbReference type="EMBL" id="CP025084">
    <property type="protein sequence ID" value="AUH04091.1"/>
    <property type="molecule type" value="Genomic_DNA"/>
</dbReference>
<reference evidence="11" key="2">
    <citation type="submission" date="2013-09" db="EMBL/GenBank/DDBJ databases">
        <authorList>
            <person name="Wang G."/>
            <person name="Yang Y."/>
            <person name="Su Y."/>
        </authorList>
    </citation>
    <scope>NUCLEOTIDE SEQUENCE</scope>
    <source>
        <strain evidence="11">ATCC 39006</strain>
    </source>
</reference>
<dbReference type="Proteomes" id="UP000233778">
    <property type="component" value="Chromosome"/>
</dbReference>
<dbReference type="Pfam" id="PF02378">
    <property type="entry name" value="PTS_EIIC"/>
    <property type="match status" value="1"/>
</dbReference>
<dbReference type="EMBL" id="CP025085">
    <property type="protein sequence ID" value="AUG99772.1"/>
    <property type="molecule type" value="Genomic_DNA"/>
</dbReference>
<reference evidence="11" key="4">
    <citation type="submission" date="2017-11" db="EMBL/GenBank/DDBJ databases">
        <title>Complete genome sequence of Serratia sp. ATCC 39006.</title>
        <authorList>
            <person name="Hampton H.G."/>
            <person name="Jackson S.A."/>
            <person name="Jauregui R."/>
            <person name="Poulter G.T.M."/>
            <person name="Salmond G.P.C."/>
            <person name="Fineran P.C."/>
        </authorList>
    </citation>
    <scope>NUCLEOTIDE SEQUENCE</scope>
    <source>
        <strain evidence="11">ATCC 39006</strain>
    </source>
</reference>
<organism evidence="11 12">
    <name type="scientific">Serratia sp. (strain ATCC 39006)</name>
    <name type="common">Prodigiosinella confusarubida</name>
    <dbReference type="NCBI Taxonomy" id="104623"/>
    <lineage>
        <taxon>Bacteria</taxon>
        <taxon>Pseudomonadati</taxon>
        <taxon>Pseudomonadota</taxon>
        <taxon>Gammaproteobacteria</taxon>
        <taxon>Enterobacterales</taxon>
        <taxon>Pectobacteriaceae</taxon>
        <taxon>Prodigiosinella</taxon>
    </lineage>
</organism>
<dbReference type="OrthoDB" id="1641940at2"/>
<dbReference type="GO" id="GO:0005886">
    <property type="term" value="C:plasma membrane"/>
    <property type="evidence" value="ECO:0007669"/>
    <property type="project" value="UniProtKB-SubCell"/>
</dbReference>
<keyword evidence="7 8" id="KW-0472">Membrane</keyword>
<sequence>MGKLTAFLDKYFVPYAAKVGNQRHLQSIIVSPYNIPVFIKGLDKTINVTGINLNYVGAKGMFVSIIMAIITVEVMGFFVRKGIVIKMPEVYHLPLQSLFQH</sequence>
<dbReference type="Proteomes" id="UP000017700">
    <property type="component" value="Chromosome"/>
</dbReference>
<feature type="transmembrane region" description="Helical" evidence="8">
    <location>
        <begin position="61"/>
        <end position="79"/>
    </location>
</feature>
<dbReference type="AlphaFoldDB" id="A0A2I5T5C2"/>
<proteinExistence type="predicted"/>
<keyword evidence="4" id="KW-0762">Sugar transport</keyword>
<dbReference type="GO" id="GO:1901264">
    <property type="term" value="P:carbohydrate derivative transport"/>
    <property type="evidence" value="ECO:0007669"/>
    <property type="project" value="TreeGrafter"/>
</dbReference>
<dbReference type="PANTHER" id="PTHR33989">
    <property type="match status" value="1"/>
</dbReference>
<dbReference type="STRING" id="104623.Ser39006_04127"/>
<dbReference type="InterPro" id="IPR003352">
    <property type="entry name" value="PTS_EIIC"/>
</dbReference>
<feature type="domain" description="Phosphotransferase system EIIC" evidence="9">
    <location>
        <begin position="31"/>
        <end position="90"/>
    </location>
</feature>
<dbReference type="PANTHER" id="PTHR33989:SF4">
    <property type="entry name" value="PTS SYSTEM N,N'-DIACETYLCHITOBIOSE-SPECIFIC EIIC COMPONENT"/>
    <property type="match status" value="1"/>
</dbReference>
<accession>A0A2I5T5C2</accession>
<evidence type="ECO:0000313" key="13">
    <source>
        <dbReference type="Proteomes" id="UP000233778"/>
    </source>
</evidence>
<evidence type="ECO:0000313" key="11">
    <source>
        <dbReference type="EMBL" id="AUH04091.1"/>
    </source>
</evidence>
<protein>
    <recommendedName>
        <fullName evidence="9">Phosphotransferase system EIIC domain-containing protein</fullName>
    </recommendedName>
</protein>
<keyword evidence="12" id="KW-1185">Reference proteome</keyword>
<dbReference type="GO" id="GO:0008982">
    <property type="term" value="F:protein-N(PI)-phosphohistidine-sugar phosphotransferase activity"/>
    <property type="evidence" value="ECO:0007669"/>
    <property type="project" value="InterPro"/>
</dbReference>
<name>A0A2I5T5C2_SERS3</name>
<dbReference type="InterPro" id="IPR051088">
    <property type="entry name" value="PTS_Sugar-EIIC/EIIB"/>
</dbReference>
<keyword evidence="6 8" id="KW-1133">Transmembrane helix</keyword>
<evidence type="ECO:0000313" key="10">
    <source>
        <dbReference type="EMBL" id="AUG99772.1"/>
    </source>
</evidence>
<dbReference type="GO" id="GO:0009401">
    <property type="term" value="P:phosphoenolpyruvate-dependent sugar phosphotransferase system"/>
    <property type="evidence" value="ECO:0007669"/>
    <property type="project" value="InterPro"/>
</dbReference>
<evidence type="ECO:0000256" key="4">
    <source>
        <dbReference type="ARBA" id="ARBA00022597"/>
    </source>
</evidence>
<evidence type="ECO:0000256" key="6">
    <source>
        <dbReference type="ARBA" id="ARBA00022989"/>
    </source>
</evidence>
<dbReference type="KEGG" id="serq:CWC46_08025"/>
<keyword evidence="2" id="KW-0813">Transport</keyword>
<evidence type="ECO:0000256" key="1">
    <source>
        <dbReference type="ARBA" id="ARBA00004651"/>
    </source>
</evidence>
<evidence type="ECO:0000256" key="7">
    <source>
        <dbReference type="ARBA" id="ARBA00023136"/>
    </source>
</evidence>
<evidence type="ECO:0000256" key="8">
    <source>
        <dbReference type="SAM" id="Phobius"/>
    </source>
</evidence>
<evidence type="ECO:0000259" key="9">
    <source>
        <dbReference type="Pfam" id="PF02378"/>
    </source>
</evidence>
<reference evidence="11 12" key="1">
    <citation type="journal article" date="2013" name="Genome Announc.">
        <title>Draft genome sequence of Serratia sp. strain ATCC 39006, a model bacterium for analysis of the biosynthesis and regulation of prodigiosin, a carbapenem, and gas vesicles.</title>
        <authorList>
            <person name="Fineran P.C."/>
            <person name="Iglesias Cans M.C."/>
            <person name="Ramsay J.P."/>
            <person name="Wilf N.M."/>
            <person name="Cossyleon D."/>
            <person name="McNeil M.B."/>
            <person name="Williamson N.R."/>
            <person name="Monson R.E."/>
            <person name="Becher S.A."/>
            <person name="Stanton J.A."/>
            <person name="Brugger K."/>
            <person name="Brown S.D."/>
            <person name="Salmond G.P."/>
        </authorList>
    </citation>
    <scope>NUCLEOTIDE SEQUENCE [LARGE SCALE GENOMIC DNA]</scope>
    <source>
        <strain evidence="11">ATCC 39006</strain>
        <strain evidence="12">ATCC 39006 / SC 11482</strain>
    </source>
</reference>
<comment type="subcellular location">
    <subcellularLocation>
        <location evidence="1">Cell membrane</location>
        <topology evidence="1">Multi-pass membrane protein</topology>
    </subcellularLocation>
</comment>
<gene>
    <name evidence="10" type="ORF">CWC46_08025</name>
    <name evidence="11" type="ORF">Ser39006_008030</name>
</gene>
<evidence type="ECO:0000256" key="5">
    <source>
        <dbReference type="ARBA" id="ARBA00022692"/>
    </source>
</evidence>
<evidence type="ECO:0000256" key="3">
    <source>
        <dbReference type="ARBA" id="ARBA00022475"/>
    </source>
</evidence>